<dbReference type="SUPFAM" id="SSF55729">
    <property type="entry name" value="Acyl-CoA N-acyltransferases (Nat)"/>
    <property type="match status" value="1"/>
</dbReference>
<evidence type="ECO:0000313" key="4">
    <source>
        <dbReference type="EMBL" id="SFO08354.1"/>
    </source>
</evidence>
<dbReference type="InterPro" id="IPR050832">
    <property type="entry name" value="Bact_Acetyltransf"/>
</dbReference>
<evidence type="ECO:0000256" key="2">
    <source>
        <dbReference type="ARBA" id="ARBA00023315"/>
    </source>
</evidence>
<dbReference type="Gene3D" id="3.40.630.30">
    <property type="match status" value="1"/>
</dbReference>
<dbReference type="GO" id="GO:0016747">
    <property type="term" value="F:acyltransferase activity, transferring groups other than amino-acyl groups"/>
    <property type="evidence" value="ECO:0007669"/>
    <property type="project" value="InterPro"/>
</dbReference>
<dbReference type="Pfam" id="PF00583">
    <property type="entry name" value="Acetyltransf_1"/>
    <property type="match status" value="1"/>
</dbReference>
<evidence type="ECO:0000313" key="5">
    <source>
        <dbReference type="Proteomes" id="UP000183107"/>
    </source>
</evidence>
<evidence type="ECO:0000256" key="1">
    <source>
        <dbReference type="ARBA" id="ARBA00022679"/>
    </source>
</evidence>
<dbReference type="EMBL" id="FOVJ01000007">
    <property type="protein sequence ID" value="SFO08354.1"/>
    <property type="molecule type" value="Genomic_DNA"/>
</dbReference>
<dbReference type="AlphaFoldDB" id="A0A1I5EA00"/>
<organism evidence="4 5">
    <name type="scientific">Nitrosospira briensis</name>
    <dbReference type="NCBI Taxonomy" id="35799"/>
    <lineage>
        <taxon>Bacteria</taxon>
        <taxon>Pseudomonadati</taxon>
        <taxon>Pseudomonadota</taxon>
        <taxon>Betaproteobacteria</taxon>
        <taxon>Nitrosomonadales</taxon>
        <taxon>Nitrosomonadaceae</taxon>
        <taxon>Nitrosospira</taxon>
    </lineage>
</organism>
<dbReference type="OrthoDB" id="510731at2"/>
<dbReference type="CDD" id="cd04301">
    <property type="entry name" value="NAT_SF"/>
    <property type="match status" value="1"/>
</dbReference>
<gene>
    <name evidence="4" type="ORF">SAMN05216386_2570</name>
</gene>
<name>A0A1I5EA00_9PROT</name>
<accession>A0A1I5EA00</accession>
<sequence length="285" mass="30868">MHCNLRAGRPDDMEAGGKICYDAFTAISGQHNFPSDFPSFEVARDLFSSLLSRSDVYSVIAESEGQVVGSNFLWENAVVAGVGPLTISPEVQNSTLGRRLMENVLERARQKRFAGVRLVQAAYHNRSLALYTKLGFDVREPLANLQGPALQLDIPGHAVRPARGGDIDACNHLCHKIHGHDRGQELGHAIEQGTAMLVEHAGRISGYATLIGFMGHAVGESNEDLKALIGAAEVFAGPGFLLPSRNGELFRWCLQHGLRVVQPATLMSLGLYNQPSGAFLPSILF</sequence>
<dbReference type="RefSeq" id="WP_074798033.1">
    <property type="nucleotide sequence ID" value="NZ_FOVJ01000007.1"/>
</dbReference>
<feature type="domain" description="N-acetyltransferase" evidence="3">
    <location>
        <begin position="3"/>
        <end position="157"/>
    </location>
</feature>
<keyword evidence="1 4" id="KW-0808">Transferase</keyword>
<reference evidence="5" key="1">
    <citation type="submission" date="2016-10" db="EMBL/GenBank/DDBJ databases">
        <authorList>
            <person name="Varghese N."/>
        </authorList>
    </citation>
    <scope>NUCLEOTIDE SEQUENCE [LARGE SCALE GENOMIC DNA]</scope>
    <source>
        <strain evidence="5">Nsp8</strain>
    </source>
</reference>
<proteinExistence type="predicted"/>
<dbReference type="PROSITE" id="PS51186">
    <property type="entry name" value="GNAT"/>
    <property type="match status" value="1"/>
</dbReference>
<dbReference type="Proteomes" id="UP000183107">
    <property type="component" value="Unassembled WGS sequence"/>
</dbReference>
<keyword evidence="2" id="KW-0012">Acyltransferase</keyword>
<dbReference type="PANTHER" id="PTHR43877">
    <property type="entry name" value="AMINOALKYLPHOSPHONATE N-ACETYLTRANSFERASE-RELATED-RELATED"/>
    <property type="match status" value="1"/>
</dbReference>
<dbReference type="InterPro" id="IPR000182">
    <property type="entry name" value="GNAT_dom"/>
</dbReference>
<dbReference type="InterPro" id="IPR016181">
    <property type="entry name" value="Acyl_CoA_acyltransferase"/>
</dbReference>
<evidence type="ECO:0000259" key="3">
    <source>
        <dbReference type="PROSITE" id="PS51186"/>
    </source>
</evidence>
<protein>
    <submittedName>
        <fullName evidence="4">Acetyltransferase (GNAT) family protein</fullName>
    </submittedName>
</protein>
<keyword evidence="5" id="KW-1185">Reference proteome</keyword>